<gene>
    <name evidence="1" type="ORF">SAMN05444266_1155</name>
</gene>
<dbReference type="Proteomes" id="UP000184420">
    <property type="component" value="Unassembled WGS sequence"/>
</dbReference>
<dbReference type="STRING" id="1419482.SAMN05444266_1155"/>
<keyword evidence="2" id="KW-1185">Reference proteome</keyword>
<proteinExistence type="predicted"/>
<dbReference type="AlphaFoldDB" id="A0A1M7MW13"/>
<reference evidence="1 2" key="1">
    <citation type="submission" date="2016-11" db="EMBL/GenBank/DDBJ databases">
        <authorList>
            <person name="Jaros S."/>
            <person name="Januszkiewicz K."/>
            <person name="Wedrychowicz H."/>
        </authorList>
    </citation>
    <scope>NUCLEOTIDE SEQUENCE [LARGE SCALE GENOMIC DNA]</scope>
    <source>
        <strain evidence="1 2">DSM 27406</strain>
    </source>
</reference>
<accession>A0A1M7MW13</accession>
<evidence type="ECO:0000313" key="2">
    <source>
        <dbReference type="Proteomes" id="UP000184420"/>
    </source>
</evidence>
<dbReference type="EMBL" id="FRBL01000015">
    <property type="protein sequence ID" value="SHM94790.1"/>
    <property type="molecule type" value="Genomic_DNA"/>
</dbReference>
<dbReference type="RefSeq" id="WP_073087577.1">
    <property type="nucleotide sequence ID" value="NZ_FRBL01000015.1"/>
</dbReference>
<organism evidence="1 2">
    <name type="scientific">Chitinophaga jiangningensis</name>
    <dbReference type="NCBI Taxonomy" id="1419482"/>
    <lineage>
        <taxon>Bacteria</taxon>
        <taxon>Pseudomonadati</taxon>
        <taxon>Bacteroidota</taxon>
        <taxon>Chitinophagia</taxon>
        <taxon>Chitinophagales</taxon>
        <taxon>Chitinophagaceae</taxon>
        <taxon>Chitinophaga</taxon>
    </lineage>
</organism>
<protein>
    <submittedName>
        <fullName evidence="1">Uncharacterized protein</fullName>
    </submittedName>
</protein>
<name>A0A1M7MW13_9BACT</name>
<evidence type="ECO:0000313" key="1">
    <source>
        <dbReference type="EMBL" id="SHM94790.1"/>
    </source>
</evidence>
<sequence length="208" mass="23705">MEWNHIPTFAIFREKFANLYQEGDDLQGGYQQFVLHREMEIQAAGHFHRVGSDYLLKGSVPFHHQYFGISALAHGQVYCMIRPETADPVMLTISPEKNNYRLSGRYMRLLDNTFTATIGAQMGEVCYQQLQQAITEAIVPATGLKRTTGTRYEIGRPNGQQLEIVVQRNPVEGSPVERIAGMVSLLLNYTQTKEEELLERLHETNPHP</sequence>